<dbReference type="SUPFAM" id="SSF82051">
    <property type="entry name" value="Obg GTP-binding protein N-terminal domain"/>
    <property type="match status" value="1"/>
</dbReference>
<evidence type="ECO:0000259" key="2">
    <source>
        <dbReference type="PROSITE" id="PS51883"/>
    </source>
</evidence>
<dbReference type="Gene3D" id="2.70.210.12">
    <property type="entry name" value="GTP1/OBG domain"/>
    <property type="match status" value="1"/>
</dbReference>
<name>A0A0L1ICF6_PLAFA</name>
<dbReference type="OrthoDB" id="347018at2759"/>
<dbReference type="GO" id="GO:0042254">
    <property type="term" value="P:ribosome biogenesis"/>
    <property type="evidence" value="ECO:0007669"/>
    <property type="project" value="UniProtKB-UniRule"/>
</dbReference>
<dbReference type="SUPFAM" id="SSF52540">
    <property type="entry name" value="P-loop containing nucleoside triphosphate hydrolases"/>
    <property type="match status" value="1"/>
</dbReference>
<evidence type="ECO:0000313" key="3">
    <source>
        <dbReference type="EMBL" id="KNG76828.1"/>
    </source>
</evidence>
<reference evidence="4" key="2">
    <citation type="submission" date="2015-07" db="EMBL/GenBank/DDBJ databases">
        <title>The genome sequence of Plasmodium falciparum IGH-CR14.</title>
        <authorList>
            <consortium name="The Broad Institute Genome Sequencing Platform"/>
            <person name="Volkman S.K."/>
            <person name="Neafsey D.E."/>
            <person name="Dash A.P."/>
            <person name="Chitnis C.E."/>
            <person name="Hartl D.L."/>
            <person name="Young S.K."/>
            <person name="Kodira C.D."/>
            <person name="Zeng Q."/>
            <person name="Koehrsen M."/>
            <person name="Godfrey P."/>
            <person name="Alvarado L."/>
            <person name="Berlin A."/>
            <person name="Borenstein D."/>
            <person name="Chen Z."/>
            <person name="Engels R."/>
            <person name="Freedman E."/>
            <person name="Gellesch M."/>
            <person name="Goldberg J."/>
            <person name="Griggs A."/>
            <person name="Gujja S."/>
            <person name="Heiman D."/>
            <person name="Hepburn T."/>
            <person name="Howarth C."/>
            <person name="Jen D."/>
            <person name="Larson L."/>
            <person name="Lewis B."/>
            <person name="Mehta T."/>
            <person name="Park D."/>
            <person name="Pearson M."/>
            <person name="Roberts A."/>
            <person name="Saif S."/>
            <person name="Shea T."/>
            <person name="Shenoy N."/>
            <person name="Sisk P."/>
            <person name="Stolte C."/>
            <person name="Sykes S."/>
            <person name="Walk T."/>
            <person name="White J."/>
            <person name="Yandava C."/>
            <person name="Wirth D.F."/>
            <person name="Nusbaum C."/>
            <person name="Birren B."/>
        </authorList>
    </citation>
    <scope>NUCLEOTIDE SEQUENCE [LARGE SCALE GENOMIC DNA]</scope>
    <source>
        <strain evidence="4">IGH-CR14</strain>
    </source>
</reference>
<dbReference type="GO" id="GO:0003924">
    <property type="term" value="F:GTPase activity"/>
    <property type="evidence" value="ECO:0007669"/>
    <property type="project" value="InterPro"/>
</dbReference>
<organism evidence="3 4">
    <name type="scientific">Plasmodium falciparum IGH-CR14</name>
    <dbReference type="NCBI Taxonomy" id="580059"/>
    <lineage>
        <taxon>Eukaryota</taxon>
        <taxon>Sar</taxon>
        <taxon>Alveolata</taxon>
        <taxon>Apicomplexa</taxon>
        <taxon>Aconoidasida</taxon>
        <taxon>Haemosporida</taxon>
        <taxon>Plasmodiidae</taxon>
        <taxon>Plasmodium</taxon>
        <taxon>Plasmodium (Laverania)</taxon>
    </lineage>
</organism>
<dbReference type="Gene3D" id="3.40.50.300">
    <property type="entry name" value="P-loop containing nucleotide triphosphate hydrolases"/>
    <property type="match status" value="1"/>
</dbReference>
<dbReference type="Pfam" id="PF01018">
    <property type="entry name" value="GTP1_OBG"/>
    <property type="match status" value="1"/>
</dbReference>
<dbReference type="SUPFAM" id="SSF57997">
    <property type="entry name" value="Tropomyosin"/>
    <property type="match status" value="1"/>
</dbReference>
<evidence type="ECO:0000256" key="1">
    <source>
        <dbReference type="SAM" id="Coils"/>
    </source>
</evidence>
<dbReference type="Gene3D" id="1.10.287.1490">
    <property type="match status" value="1"/>
</dbReference>
<dbReference type="Proteomes" id="UP000054562">
    <property type="component" value="Unassembled WGS sequence"/>
</dbReference>
<proteinExistence type="predicted"/>
<gene>
    <name evidence="3" type="ORF">PFMG_03063</name>
</gene>
<dbReference type="GO" id="GO:0005525">
    <property type="term" value="F:GTP binding"/>
    <property type="evidence" value="ECO:0007669"/>
    <property type="project" value="InterPro"/>
</dbReference>
<dbReference type="PANTHER" id="PTHR11702:SF44">
    <property type="entry name" value="GTP-BINDING PROTEIN OBGC, CHLOROPLASTIC"/>
    <property type="match status" value="1"/>
</dbReference>
<evidence type="ECO:0000313" key="4">
    <source>
        <dbReference type="Proteomes" id="UP000054562"/>
    </source>
</evidence>
<protein>
    <recommendedName>
        <fullName evidence="2">Obg domain-containing protein</fullName>
    </recommendedName>
</protein>
<dbReference type="PROSITE" id="PS51883">
    <property type="entry name" value="OBG"/>
    <property type="match status" value="1"/>
</dbReference>
<feature type="coiled-coil region" evidence="1">
    <location>
        <begin position="264"/>
        <end position="424"/>
    </location>
</feature>
<dbReference type="InterPro" id="IPR045086">
    <property type="entry name" value="OBG_GTPase"/>
</dbReference>
<reference evidence="4" key="1">
    <citation type="submission" date="2015-07" db="EMBL/GenBank/DDBJ databases">
        <title>Annotation of Plasmodium falciparum IGH-CR14.</title>
        <authorList>
            <consortium name="The Broad Institute Genome Sequencing Platform"/>
            <person name="Volkman S.K."/>
            <person name="Neafsey D.E."/>
            <person name="Dash A.P."/>
            <person name="Chitnis C.E."/>
            <person name="Hartl D.L."/>
            <person name="Young S.K."/>
            <person name="Zeng Q."/>
            <person name="Koehrsen M."/>
            <person name="Alvarado L."/>
            <person name="Berlin A."/>
            <person name="Borenstein D."/>
            <person name="Chapman S.B."/>
            <person name="Chen Z."/>
            <person name="Engels R."/>
            <person name="Freedman E."/>
            <person name="Gellesch M."/>
            <person name="Goldberg J."/>
            <person name="Griggs A."/>
            <person name="Gujja S."/>
            <person name="Heilman E.R."/>
            <person name="Heiman D.I."/>
            <person name="Howarth C."/>
            <person name="Jen D."/>
            <person name="Larson L."/>
            <person name="Mehta T."/>
            <person name="Neiman D."/>
            <person name="Park D."/>
            <person name="Pearson M."/>
            <person name="Roberts A."/>
            <person name="Saif S."/>
            <person name="Shea T."/>
            <person name="Shenoy N."/>
            <person name="Sisk P."/>
            <person name="Stolte C."/>
            <person name="Sykes S."/>
            <person name="Walk T."/>
            <person name="White J."/>
            <person name="Yandava C."/>
            <person name="Haas B."/>
            <person name="Henn M.R."/>
            <person name="Nusbaum C."/>
            <person name="Birren B."/>
        </authorList>
    </citation>
    <scope>NUCLEOTIDE SEQUENCE [LARGE SCALE GENOMIC DNA]</scope>
    <source>
        <strain evidence="4">IGH-CR14</strain>
    </source>
</reference>
<dbReference type="GO" id="GO:0005739">
    <property type="term" value="C:mitochondrion"/>
    <property type="evidence" value="ECO:0007669"/>
    <property type="project" value="TreeGrafter"/>
</dbReference>
<sequence length="737" mass="84816">MINSLKYINEILLKKQLKSRHIFKKGLLNYSSYSITIVDRLENTKIKKVYGKVSKKERAQEKEKGNISEEADNPLIKRNFDLYKENKEKSIFYESERIIKCTSGSGGNGHMSFKKYKRKVFGSLGIPNGGKGGNGGSIYICYTNGKDNIKKKSKRNKIQTAYSNKDKYIYINNLNELSTSLYATDGENGKANQLRGRNGKSIFIYLNKICHVYELFSDDKDINNCDDNINMCDDNNNNCDDNNNNCDDNINMCDDNNNNCDDNINNCDDNINNCDDNINNCEDNINNCDDNINNCDDNINNCDDNINNCDDNINNCDDNINNCDDNINNCEDNINNCEDNINNCDDNINNCDDNINNCEDNINNCDDNINNCDDNINNCDDNINNCDDNINNCDDNINNCDDNINNCEDNINNCDDNINNCDDNINNRDDNNINCNTFNDVLKKNDCHIKKEYNYFSNYEKNVYNVLKKNDPVYIKRNNHILKEIMNIDKKVRKQRFIGILSENNNCILLAKGGEGGKGNNMNNTFSYENGKKGQVTYIKIVYKCISDICIIGYEQSGKSSILSLITQKIETANNLYILKKIYFADMYQISVADFFNNDKQIKEDKSVRLNEENKNMPSFYINENIFGFLGLTHLLVIVLDMSYDLIRQFKTIRNQLKRKDEQIYRKPYIVVINKCDVNFKEKIKDTEKAYNEIKMYDNDDVPIFFLSAKYGIGINEFVNGLRSSIIKLKKNGTSVL</sequence>
<dbReference type="InterPro" id="IPR006169">
    <property type="entry name" value="GTP1_OBG_dom"/>
</dbReference>
<dbReference type="EMBL" id="GG665209">
    <property type="protein sequence ID" value="KNG76828.1"/>
    <property type="molecule type" value="Genomic_DNA"/>
</dbReference>
<dbReference type="InterPro" id="IPR027417">
    <property type="entry name" value="P-loop_NTPase"/>
</dbReference>
<dbReference type="AlphaFoldDB" id="A0A0L1ICF6"/>
<dbReference type="InterPro" id="IPR036726">
    <property type="entry name" value="GTP1_OBG_dom_sf"/>
</dbReference>
<dbReference type="PANTHER" id="PTHR11702">
    <property type="entry name" value="DEVELOPMENTALLY REGULATED GTP-BINDING PROTEIN-RELATED"/>
    <property type="match status" value="1"/>
</dbReference>
<keyword evidence="1" id="KW-0175">Coiled coil</keyword>
<feature type="domain" description="Obg" evidence="2">
    <location>
        <begin position="91"/>
        <end position="546"/>
    </location>
</feature>
<accession>A0A0L1ICF6</accession>